<evidence type="ECO:0008006" key="2">
    <source>
        <dbReference type="Google" id="ProtNLM"/>
    </source>
</evidence>
<dbReference type="InterPro" id="IPR050281">
    <property type="entry name" value="Flavin_monoamine_oxidase"/>
</dbReference>
<dbReference type="PRINTS" id="PR00419">
    <property type="entry name" value="ADXRDTASE"/>
</dbReference>
<organism evidence="1">
    <name type="scientific">Timspurckia oligopyrenoides</name>
    <dbReference type="NCBI Taxonomy" id="708627"/>
    <lineage>
        <taxon>Eukaryota</taxon>
        <taxon>Rhodophyta</taxon>
        <taxon>Bangiophyceae</taxon>
        <taxon>Porphyridiales</taxon>
        <taxon>Porphyridiaceae</taxon>
        <taxon>Timspurckia</taxon>
    </lineage>
</organism>
<reference evidence="1" key="1">
    <citation type="submission" date="2021-01" db="EMBL/GenBank/DDBJ databases">
        <authorList>
            <person name="Corre E."/>
            <person name="Pelletier E."/>
            <person name="Niang G."/>
            <person name="Scheremetjew M."/>
            <person name="Finn R."/>
            <person name="Kale V."/>
            <person name="Holt S."/>
            <person name="Cochrane G."/>
            <person name="Meng A."/>
            <person name="Brown T."/>
            <person name="Cohen L."/>
        </authorList>
    </citation>
    <scope>NUCLEOTIDE SEQUENCE</scope>
    <source>
        <strain evidence="1">CCMP3278</strain>
    </source>
</reference>
<proteinExistence type="predicted"/>
<dbReference type="PANTHER" id="PTHR10742">
    <property type="entry name" value="FLAVIN MONOAMINE OXIDASE"/>
    <property type="match status" value="1"/>
</dbReference>
<dbReference type="GO" id="GO:0016491">
    <property type="term" value="F:oxidoreductase activity"/>
    <property type="evidence" value="ECO:0007669"/>
    <property type="project" value="TreeGrafter"/>
</dbReference>
<dbReference type="Gene3D" id="1.10.405.20">
    <property type="match status" value="1"/>
</dbReference>
<dbReference type="Pfam" id="PF13450">
    <property type="entry name" value="NAD_binding_8"/>
    <property type="match status" value="1"/>
</dbReference>
<gene>
    <name evidence="1" type="ORF">TOLI1172_LOCUS10017</name>
</gene>
<dbReference type="EMBL" id="HBFP01013850">
    <property type="protein sequence ID" value="CAD8825617.1"/>
    <property type="molecule type" value="Transcribed_RNA"/>
</dbReference>
<dbReference type="PANTHER" id="PTHR10742:SF410">
    <property type="entry name" value="LYSINE-SPECIFIC HISTONE DEMETHYLASE 2"/>
    <property type="match status" value="1"/>
</dbReference>
<evidence type="ECO:0000313" key="1">
    <source>
        <dbReference type="EMBL" id="CAD8825617.1"/>
    </source>
</evidence>
<dbReference type="Gene3D" id="3.50.50.60">
    <property type="entry name" value="FAD/NAD(P)-binding domain"/>
    <property type="match status" value="2"/>
</dbReference>
<dbReference type="InterPro" id="IPR036188">
    <property type="entry name" value="FAD/NAD-bd_sf"/>
</dbReference>
<sequence length="560" mass="64458">MGTEYLDNAQLEGLRREAAEAHKLILEYMKIVQVANHSAMKPLVVAVEQEHVEASKPVSIHYTVDGESYEKEFDAVLVACQPAQLDGAMEFTDREKASFDKLEFSWFFTTLVRANKPATPEAQRFSEVMSWSAALTGNIQNCREEFNARNPGPYIPDEVKKTYYTVYQQRKALFAFENVEQVQADLEQIRDATLSDEGNAFFLQDAEYVGSSLMASYFPHFNANDIEHLWNMYNLQGLNNTFYISSAMCFESILHVYEYGRSIFEKVRRTISPDKKIAIIGAGPAGLLWASLFLKEYADVTIFEKSNRYGGNTRTERHRLSDGTEVVCELGACYLSAKYAQMLQDFKEAGLFKGNREVLMGKYPREDNEDADESVFGRYNTKSSQLEWRMVVQDGIGQEYKAFTEPILSFESVHRYKELHEKIMGHVRPIPRSWDTIPPEYRADLRLTFVEFLEKHGFSMMINPLLYAYQHQGYGKLTEIPALYGLIWVTPEAFFGILSSGFLRRPFHVFCLKDGWIRIWDNAVQISKDRVAIELNAQVKKIVRRGKNEMKKIDDFGEEK</sequence>
<accession>A0A7S1EV51</accession>
<dbReference type="SUPFAM" id="SSF51905">
    <property type="entry name" value="FAD/NAD(P)-binding domain"/>
    <property type="match status" value="1"/>
</dbReference>
<protein>
    <recommendedName>
        <fullName evidence="2">Amine oxidase domain-containing protein</fullName>
    </recommendedName>
</protein>
<name>A0A7S1EV51_9RHOD</name>
<dbReference type="AlphaFoldDB" id="A0A7S1EV51"/>